<dbReference type="STRING" id="1048340.SAMN05444487_1188"/>
<feature type="transmembrane region" description="Helical" evidence="1">
    <location>
        <begin position="35"/>
        <end position="56"/>
    </location>
</feature>
<organism evidence="2 3">
    <name type="scientific">Marininema mesophilum</name>
    <dbReference type="NCBI Taxonomy" id="1048340"/>
    <lineage>
        <taxon>Bacteria</taxon>
        <taxon>Bacillati</taxon>
        <taxon>Bacillota</taxon>
        <taxon>Bacilli</taxon>
        <taxon>Bacillales</taxon>
        <taxon>Thermoactinomycetaceae</taxon>
        <taxon>Marininema</taxon>
    </lineage>
</organism>
<keyword evidence="3" id="KW-1185">Reference proteome</keyword>
<sequence>MIGALSMTPVVSVVGMAVASAVIEKGLNRFGYGDLVPMVNLITWVAAGYITLKFYMGQVTVIGGMF</sequence>
<proteinExistence type="predicted"/>
<evidence type="ECO:0000313" key="2">
    <source>
        <dbReference type="EMBL" id="SDX44551.1"/>
    </source>
</evidence>
<dbReference type="Proteomes" id="UP000198534">
    <property type="component" value="Unassembled WGS sequence"/>
</dbReference>
<accession>A0A1H3BS82</accession>
<gene>
    <name evidence="2" type="ORF">SAMN05444487_1188</name>
</gene>
<keyword evidence="1" id="KW-0812">Transmembrane</keyword>
<dbReference type="RefSeq" id="WP_091742562.1">
    <property type="nucleotide sequence ID" value="NZ_FNNQ01000018.1"/>
</dbReference>
<dbReference type="EMBL" id="FNNQ01000018">
    <property type="protein sequence ID" value="SDX44551.1"/>
    <property type="molecule type" value="Genomic_DNA"/>
</dbReference>
<evidence type="ECO:0000256" key="1">
    <source>
        <dbReference type="SAM" id="Phobius"/>
    </source>
</evidence>
<protein>
    <submittedName>
        <fullName evidence="2">Uncharacterized protein</fullName>
    </submittedName>
</protein>
<keyword evidence="1" id="KW-0472">Membrane</keyword>
<dbReference type="AlphaFoldDB" id="A0A1H3BS82"/>
<name>A0A1H3BS82_9BACL</name>
<keyword evidence="1" id="KW-1133">Transmembrane helix</keyword>
<evidence type="ECO:0000313" key="3">
    <source>
        <dbReference type="Proteomes" id="UP000198534"/>
    </source>
</evidence>
<reference evidence="2 3" key="1">
    <citation type="submission" date="2016-10" db="EMBL/GenBank/DDBJ databases">
        <authorList>
            <person name="de Groot N.N."/>
        </authorList>
    </citation>
    <scope>NUCLEOTIDE SEQUENCE [LARGE SCALE GENOMIC DNA]</scope>
    <source>
        <strain evidence="2 3">DSM 45610</strain>
    </source>
</reference>